<dbReference type="AlphaFoldDB" id="A0A1S6XRF2"/>
<dbReference type="InterPro" id="IPR039448">
    <property type="entry name" value="Beta_helix"/>
</dbReference>
<evidence type="ECO:0000313" key="3">
    <source>
        <dbReference type="Proteomes" id="UP000190811"/>
    </source>
</evidence>
<reference evidence="3" key="1">
    <citation type="journal article" date="2017" name="Genome Biol. Evol.">
        <title>Evolutionary Dynamics of Pathoadaptation Revealed by Three Independent Acquisitions of the VirB/D4 Type IV Secretion System in Bartonella.</title>
        <authorList>
            <person name="Harms A."/>
            <person name="Segers F.H."/>
            <person name="Quebatte M."/>
            <person name="Mistl C."/>
            <person name="Manfredi P."/>
            <person name="Korner J."/>
            <person name="Chomel B.B."/>
            <person name="Kosoy M."/>
            <person name="Maruyama S."/>
            <person name="Engel P."/>
            <person name="Dehio C."/>
        </authorList>
    </citation>
    <scope>NUCLEOTIDE SEQUENCE [LARGE SCALE GENOMIC DNA]</scope>
    <source>
        <strain evidence="3">R1</strain>
    </source>
</reference>
<protein>
    <submittedName>
        <fullName evidence="2">Right handed beta helix region</fullName>
    </submittedName>
</protein>
<dbReference type="Gene3D" id="2.160.20.20">
    <property type="match status" value="2"/>
</dbReference>
<dbReference type="InterPro" id="IPR006626">
    <property type="entry name" value="PbH1"/>
</dbReference>
<dbReference type="EMBL" id="CP019789">
    <property type="protein sequence ID" value="AQX31122.1"/>
    <property type="molecule type" value="Genomic_DNA"/>
</dbReference>
<dbReference type="Proteomes" id="UP000190811">
    <property type="component" value="Chromosome"/>
</dbReference>
<feature type="domain" description="Right handed beta helix" evidence="1">
    <location>
        <begin position="392"/>
        <end position="538"/>
    </location>
</feature>
<dbReference type="Pfam" id="PF13229">
    <property type="entry name" value="Beta_helix"/>
    <property type="match status" value="2"/>
</dbReference>
<dbReference type="STRING" id="687861.BscR1v2_012060"/>
<dbReference type="SUPFAM" id="SSF51126">
    <property type="entry name" value="Pectin lyase-like"/>
    <property type="match status" value="2"/>
</dbReference>
<organism evidence="2 3">
    <name type="scientific">Bartonella schoenbuchensis (strain DSM 13525 / NCTC 13165 / R1)</name>
    <dbReference type="NCBI Taxonomy" id="687861"/>
    <lineage>
        <taxon>Bacteria</taxon>
        <taxon>Pseudomonadati</taxon>
        <taxon>Pseudomonadota</taxon>
        <taxon>Alphaproteobacteria</taxon>
        <taxon>Hyphomicrobiales</taxon>
        <taxon>Bartonellaceae</taxon>
        <taxon>Bartonella</taxon>
    </lineage>
</organism>
<sequence length="714" mass="73096">MTLDKVEIKGVEMGVYMEKEGKSLTIRGNSTIEFVGDGVGVGVWGEVKSVSLTQTVITGGGVGSMGVYAMGGGTLEMTLDDVRISKVGTGVRVEGRETLTITKGSVDFTGNNGVGVYLGSLVTKASLKGTTITGQNKGTGVYAVGGAGNGELTISLEKVEISKVEMGVRVMGGKSLTITGGSIKEVQTGVAMMKGESLMISGSSTISFMGDYGVYMGNGVTSASLMGTTITGDGKGTGVYAVGGETLEMTLDKVEIEGVAMGVYVKGGKSLTMKRGSVDFTGNYGVGVYLGNTAMAELNDVTITGSGKGSTGVYAGGGKVLLEKVTFDAVEIGVTMLGKGTLTMENVTRISLAIGGGYGVMVGGDVTAKLKEMKIIGGRSGKGMGVYGMGGTNLTISLEKVEISKVEMGVRMMGGKSLMIRENSRIEFMGGYGVMVGGEVTAELKGTTITGQDKGVGVIMESSGKMMLDKVGISKVKTGVYAEKGTLIIEKGTTIDFKESGWGVYVEKLVKSVNLNDVTIKGEESGMGTGVYAVGGAGNGELTISLEKVEISKVGKGVYARGGKSLMIRGTTEISFMGEYGVKVEGLVSTYLTKTRIVGTGSERGRNNGVSVGVYAVGGGIVTLEGVDISGVQTGVSAEGSQLTVTLSGGVKISNVRTGVAMTGSGTLAVEKETRIEFTNGYGVMVGGKMMAKLIETRITGSGTGVYVGEGRFS</sequence>
<evidence type="ECO:0000259" key="1">
    <source>
        <dbReference type="Pfam" id="PF13229"/>
    </source>
</evidence>
<dbReference type="RefSeq" id="WP_078690040.1">
    <property type="nucleotide sequence ID" value="NZ_CP019789.1"/>
</dbReference>
<name>A0A1S6XRF2_BARSR</name>
<dbReference type="InterPro" id="IPR011050">
    <property type="entry name" value="Pectin_lyase_fold/virulence"/>
</dbReference>
<accession>A0A1S6XRF2</accession>
<dbReference type="InterPro" id="IPR012332">
    <property type="entry name" value="Autotransporter_pectin_lyase_C"/>
</dbReference>
<evidence type="ECO:0000313" key="2">
    <source>
        <dbReference type="EMBL" id="AQX31122.1"/>
    </source>
</evidence>
<proteinExistence type="predicted"/>
<dbReference type="SMART" id="SM00710">
    <property type="entry name" value="PbH1"/>
    <property type="match status" value="10"/>
</dbReference>
<gene>
    <name evidence="2" type="ORF">BscR1v2_012060</name>
</gene>
<feature type="domain" description="Right handed beta helix" evidence="1">
    <location>
        <begin position="72"/>
        <end position="218"/>
    </location>
</feature>